<dbReference type="InterPro" id="IPR037401">
    <property type="entry name" value="SnoaL-like"/>
</dbReference>
<comment type="caution">
    <text evidence="2">The sequence shown here is derived from an EMBL/GenBank/DDBJ whole genome shotgun (WGS) entry which is preliminary data.</text>
</comment>
<organism evidence="2 3">
    <name type="scientific">Pseudomonas nitroreducens</name>
    <dbReference type="NCBI Taxonomy" id="46680"/>
    <lineage>
        <taxon>Bacteria</taxon>
        <taxon>Pseudomonadati</taxon>
        <taxon>Pseudomonadota</taxon>
        <taxon>Gammaproteobacteria</taxon>
        <taxon>Pseudomonadales</taxon>
        <taxon>Pseudomonadaceae</taxon>
        <taxon>Pseudomonas</taxon>
    </lineage>
</organism>
<evidence type="ECO:0000259" key="1">
    <source>
        <dbReference type="Pfam" id="PF13474"/>
    </source>
</evidence>
<dbReference type="InterPro" id="IPR032710">
    <property type="entry name" value="NTF2-like_dom_sf"/>
</dbReference>
<dbReference type="EMBL" id="NJBA01000002">
    <property type="protein sequence ID" value="OWP51732.1"/>
    <property type="molecule type" value="Genomic_DNA"/>
</dbReference>
<reference evidence="2 3" key="1">
    <citation type="submission" date="2017-06" db="EMBL/GenBank/DDBJ databases">
        <title>Draft genome of Pseudomonas nitroreducens DF05.</title>
        <authorList>
            <person name="Iyer R."/>
        </authorList>
    </citation>
    <scope>NUCLEOTIDE SEQUENCE [LARGE SCALE GENOMIC DNA]</scope>
    <source>
        <strain evidence="2 3">DF05</strain>
    </source>
</reference>
<accession>A0A246FBP3</accession>
<dbReference type="AlphaFoldDB" id="A0A246FBP3"/>
<sequence>MNNDACVAQVLEAARDLVAAFARTDTEAYFAAFSEDASFIFHTWPVPLLSRAAYREVWEGWLRDDGFEVLDCLSSNTFVSLQSEDVAVFCHDVATRLRIQGEESLNHERETIVFRRDPKQGRWLATHEHLSPSPTP</sequence>
<dbReference type="STRING" id="46680.GCA_000807755_05430"/>
<dbReference type="RefSeq" id="WP_088416628.1">
    <property type="nucleotide sequence ID" value="NZ_NJBA01000002.1"/>
</dbReference>
<dbReference type="eggNOG" id="COG4319">
    <property type="taxonomic scope" value="Bacteria"/>
</dbReference>
<protein>
    <submittedName>
        <fullName evidence="2">DUF4440 domain-containing protein</fullName>
    </submittedName>
</protein>
<dbReference type="SUPFAM" id="SSF54427">
    <property type="entry name" value="NTF2-like"/>
    <property type="match status" value="1"/>
</dbReference>
<proteinExistence type="predicted"/>
<dbReference type="Gene3D" id="3.10.450.50">
    <property type="match status" value="1"/>
</dbReference>
<evidence type="ECO:0000313" key="3">
    <source>
        <dbReference type="Proteomes" id="UP000198145"/>
    </source>
</evidence>
<evidence type="ECO:0000313" key="2">
    <source>
        <dbReference type="EMBL" id="OWP51732.1"/>
    </source>
</evidence>
<feature type="domain" description="SnoaL-like" evidence="1">
    <location>
        <begin position="10"/>
        <end position="132"/>
    </location>
</feature>
<dbReference type="Pfam" id="PF13474">
    <property type="entry name" value="SnoaL_3"/>
    <property type="match status" value="1"/>
</dbReference>
<dbReference type="Proteomes" id="UP000198145">
    <property type="component" value="Unassembled WGS sequence"/>
</dbReference>
<name>A0A246FBP3_PSENT</name>
<gene>
    <name evidence="2" type="ORF">CEG18_05560</name>
</gene>